<dbReference type="GO" id="GO:0009279">
    <property type="term" value="C:cell outer membrane"/>
    <property type="evidence" value="ECO:0007669"/>
    <property type="project" value="UniProtKB-SubCell"/>
</dbReference>
<dbReference type="PROSITE" id="PS51257">
    <property type="entry name" value="PROKAR_LIPOPROTEIN"/>
    <property type="match status" value="1"/>
</dbReference>
<keyword evidence="2" id="KW-0472">Membrane</keyword>
<dbReference type="Proteomes" id="UP000295341">
    <property type="component" value="Unassembled WGS sequence"/>
</dbReference>
<comment type="subcellular location">
    <subcellularLocation>
        <location evidence="2">Cell outer membrane</location>
        <topology evidence="2">Lipid-anchor</topology>
    </subcellularLocation>
</comment>
<keyword evidence="2" id="KW-1134">Transmembrane beta strand</keyword>
<dbReference type="PANTHER" id="PTHR30203">
    <property type="entry name" value="OUTER MEMBRANE CATION EFFLUX PROTEIN"/>
    <property type="match status" value="1"/>
</dbReference>
<comment type="caution">
    <text evidence="3">The sequence shown here is derived from an EMBL/GenBank/DDBJ whole genome shotgun (WGS) entry which is preliminary data.</text>
</comment>
<keyword evidence="2" id="KW-0812">Transmembrane</keyword>
<accession>A0A4S3K4H8</accession>
<keyword evidence="2" id="KW-0732">Signal</keyword>
<feature type="signal peptide" evidence="2">
    <location>
        <begin position="1"/>
        <end position="18"/>
    </location>
</feature>
<keyword evidence="4" id="KW-1185">Reference proteome</keyword>
<proteinExistence type="inferred from homology"/>
<sequence length="464" mass="49923">MKNILLYGWTALLLSACAVGPDYREPDTAPAVMLNASYPAFVTQSPEAAWWSQFDDATLNRLVTTALSANLDLRIALDRVRAARAVFGERQYDLGPHVPIEAGYSRSDQQQPGLGSTRVDSESARLGFDASWELDLFGHVRRSIEAAQADVGVQEALLRDVQITVAAEVARNYFELRGVQKRVAIARRDLDSEAKTLELTQLRFDAGRVTALDVQRSRARLKSVEASIPLLDAAQKQGYYRLAVLLGERPGALDAELAAVAAPAYAKAVAVGDLSDVLRRRPDVRAAERELAAATARVGVATADLFPKVSITGFVGFLSGDIGQLFDTGGNDARAWSVAPTVRWAALDMGSVRARLRASEALSDVAATNYEKAVLSALEDTENRFVAYASQQARLKSLSEQAAASRIAAELAAIQYREGVTDFLVLLDAQRTQLEAEDAVAQAEAAVNVSVTAIYKALGGLGQS</sequence>
<keyword evidence="2" id="KW-0449">Lipoprotein</keyword>
<dbReference type="EMBL" id="SOBT01000008">
    <property type="protein sequence ID" value="TDU31812.1"/>
    <property type="molecule type" value="Genomic_DNA"/>
</dbReference>
<gene>
    <name evidence="3" type="ORF">DFR24_1194</name>
</gene>
<dbReference type="OrthoDB" id="9770517at2"/>
<name>A0A4S3K4H8_9GAMM</name>
<evidence type="ECO:0000256" key="1">
    <source>
        <dbReference type="ARBA" id="ARBA00007613"/>
    </source>
</evidence>
<organism evidence="3 4">
    <name type="scientific">Panacagrimonas perspica</name>
    <dbReference type="NCBI Taxonomy" id="381431"/>
    <lineage>
        <taxon>Bacteria</taxon>
        <taxon>Pseudomonadati</taxon>
        <taxon>Pseudomonadota</taxon>
        <taxon>Gammaproteobacteria</taxon>
        <taxon>Nevskiales</taxon>
        <taxon>Nevskiaceae</taxon>
        <taxon>Panacagrimonas</taxon>
    </lineage>
</organism>
<dbReference type="AlphaFoldDB" id="A0A4S3K4H8"/>
<evidence type="ECO:0000256" key="2">
    <source>
        <dbReference type="RuleBase" id="RU362097"/>
    </source>
</evidence>
<reference evidence="3 4" key="1">
    <citation type="submission" date="2019-03" db="EMBL/GenBank/DDBJ databases">
        <title>Genomic Encyclopedia of Type Strains, Phase IV (KMG-IV): sequencing the most valuable type-strain genomes for metagenomic binning, comparative biology and taxonomic classification.</title>
        <authorList>
            <person name="Goeker M."/>
        </authorList>
    </citation>
    <scope>NUCLEOTIDE SEQUENCE [LARGE SCALE GENOMIC DNA]</scope>
    <source>
        <strain evidence="3 4">DSM 26377</strain>
    </source>
</reference>
<dbReference type="GO" id="GO:0015562">
    <property type="term" value="F:efflux transmembrane transporter activity"/>
    <property type="evidence" value="ECO:0007669"/>
    <property type="project" value="InterPro"/>
</dbReference>
<dbReference type="Gene3D" id="1.20.1600.10">
    <property type="entry name" value="Outer membrane efflux proteins (OEP)"/>
    <property type="match status" value="1"/>
</dbReference>
<dbReference type="NCBIfam" id="TIGR01845">
    <property type="entry name" value="outer_NodT"/>
    <property type="match status" value="1"/>
</dbReference>
<evidence type="ECO:0000313" key="4">
    <source>
        <dbReference type="Proteomes" id="UP000295341"/>
    </source>
</evidence>
<evidence type="ECO:0000313" key="3">
    <source>
        <dbReference type="EMBL" id="TDU31812.1"/>
    </source>
</evidence>
<dbReference type="InterPro" id="IPR010131">
    <property type="entry name" value="MdtP/NodT-like"/>
</dbReference>
<comment type="similarity">
    <text evidence="1 2">Belongs to the outer membrane factor (OMF) (TC 1.B.17) family.</text>
</comment>
<feature type="chain" id="PRO_5023986339" evidence="2">
    <location>
        <begin position="19"/>
        <end position="464"/>
    </location>
</feature>
<keyword evidence="2" id="KW-0564">Palmitate</keyword>
<dbReference type="RefSeq" id="WP_133880372.1">
    <property type="nucleotide sequence ID" value="NZ_MWIN01000012.1"/>
</dbReference>
<protein>
    <submittedName>
        <fullName evidence="3">Multidrug efflux system outer membrane protein</fullName>
    </submittedName>
</protein>
<dbReference type="PANTHER" id="PTHR30203:SF25">
    <property type="entry name" value="OUTER MEMBRANE PROTEIN-RELATED"/>
    <property type="match status" value="1"/>
</dbReference>
<dbReference type="SUPFAM" id="SSF56954">
    <property type="entry name" value="Outer membrane efflux proteins (OEP)"/>
    <property type="match status" value="1"/>
</dbReference>
<dbReference type="Pfam" id="PF02321">
    <property type="entry name" value="OEP"/>
    <property type="match status" value="2"/>
</dbReference>
<dbReference type="Gene3D" id="2.20.200.10">
    <property type="entry name" value="Outer membrane efflux proteins (OEP)"/>
    <property type="match status" value="1"/>
</dbReference>
<dbReference type="InterPro" id="IPR003423">
    <property type="entry name" value="OMP_efflux"/>
</dbReference>